<gene>
    <name evidence="4" type="ORF">DFR31_2041</name>
</gene>
<sequence>MIKTWSATTLAGLLLTAPALLHGQQTVTESTADDRSALSITVYQRDLALVREQRQLALDSDGTRVRFTGMPGTLDPASLHVRSEAPLRASGLDWTRGNLDTERLLADHRGRTLSLIHDETGRQISGRLLHHDDRQVLLETDRGAETVPLNDHWRIRFSDLPTHRHPLPALTLDLTPEQAGEQPVDLAYLTGGLSWSARHTATLDEAGEQLRLESLAAIDNNSGTNWVDARLQLLAGDTHGEERPVQPMALRSQLAEAETVEREALAGYHLYTLPDPVTLRDGETRLATLSESRSVPVEQQWVSRGQAQQRLSDPRPQGVSHRLVFDNGARGEGSPMPAGPMQVYGPDAEGELHYLGEQRLDATPAGQTVRLDIGRSFDITAERTPVEWRRLDDRGGFEAEWRIQVDNATDETVAVLLEEQLDGDWEILDESSEHERVSARLARWSLEVPAEDSAELRYRVEVRR</sequence>
<reference evidence="4 5" key="1">
    <citation type="submission" date="2018-10" db="EMBL/GenBank/DDBJ databases">
        <title>Genomic Encyclopedia of Type Strains, Phase IV (KMG-IV): sequencing the most valuable type-strain genomes for metagenomic binning, comparative biology and taxonomic classification.</title>
        <authorList>
            <person name="Goeker M."/>
        </authorList>
    </citation>
    <scope>NUCLEOTIDE SEQUENCE [LARGE SCALE GENOMIC DNA]</scope>
    <source>
        <strain evidence="4 5">DSM 12769</strain>
    </source>
</reference>
<keyword evidence="5" id="KW-1185">Reference proteome</keyword>
<feature type="region of interest" description="Disordered" evidence="1">
    <location>
        <begin position="300"/>
        <end position="320"/>
    </location>
</feature>
<feature type="signal peptide" evidence="2">
    <location>
        <begin position="1"/>
        <end position="21"/>
    </location>
</feature>
<dbReference type="RefSeq" id="WP_121442572.1">
    <property type="nucleotide sequence ID" value="NZ_RCDA01000003.1"/>
</dbReference>
<evidence type="ECO:0000313" key="4">
    <source>
        <dbReference type="EMBL" id="RLK48164.1"/>
    </source>
</evidence>
<dbReference type="Pfam" id="PF13598">
    <property type="entry name" value="DUF4139"/>
    <property type="match status" value="1"/>
</dbReference>
<dbReference type="PANTHER" id="PTHR38075:SF1">
    <property type="entry name" value="DUF4139 DOMAIN-CONTAINING PROTEIN"/>
    <property type="match status" value="1"/>
</dbReference>
<proteinExistence type="predicted"/>
<accession>A0A498BWY3</accession>
<feature type="chain" id="PRO_5019850505" description="DUF4139 domain-containing protein" evidence="2">
    <location>
        <begin position="22"/>
        <end position="464"/>
    </location>
</feature>
<dbReference type="AlphaFoldDB" id="A0A498BWY3"/>
<protein>
    <recommendedName>
        <fullName evidence="3">DUF4139 domain-containing protein</fullName>
    </recommendedName>
</protein>
<feature type="compositionally biased region" description="Polar residues" evidence="1">
    <location>
        <begin position="300"/>
        <end position="311"/>
    </location>
</feature>
<comment type="caution">
    <text evidence="4">The sequence shown here is derived from an EMBL/GenBank/DDBJ whole genome shotgun (WGS) entry which is preliminary data.</text>
</comment>
<organism evidence="4 5">
    <name type="scientific">Alkalispirillum mobile</name>
    <dbReference type="NCBI Taxonomy" id="85925"/>
    <lineage>
        <taxon>Bacteria</taxon>
        <taxon>Pseudomonadati</taxon>
        <taxon>Pseudomonadota</taxon>
        <taxon>Gammaproteobacteria</taxon>
        <taxon>Chromatiales</taxon>
        <taxon>Ectothiorhodospiraceae</taxon>
        <taxon>Alkalispirillum</taxon>
    </lineage>
</organism>
<keyword evidence="2" id="KW-0732">Signal</keyword>
<evidence type="ECO:0000256" key="1">
    <source>
        <dbReference type="SAM" id="MobiDB-lite"/>
    </source>
</evidence>
<dbReference type="InterPro" id="IPR037291">
    <property type="entry name" value="DUF4139"/>
</dbReference>
<evidence type="ECO:0000256" key="2">
    <source>
        <dbReference type="SAM" id="SignalP"/>
    </source>
</evidence>
<dbReference type="OrthoDB" id="9808067at2"/>
<name>A0A498BWY3_9GAMM</name>
<dbReference type="Proteomes" id="UP000275461">
    <property type="component" value="Unassembled WGS sequence"/>
</dbReference>
<dbReference type="PANTHER" id="PTHR38075">
    <property type="entry name" value="DUF4139 DOMAIN-CONTAINING PROTEIN"/>
    <property type="match status" value="1"/>
</dbReference>
<dbReference type="EMBL" id="RCDA01000003">
    <property type="protein sequence ID" value="RLK48164.1"/>
    <property type="molecule type" value="Genomic_DNA"/>
</dbReference>
<evidence type="ECO:0000313" key="5">
    <source>
        <dbReference type="Proteomes" id="UP000275461"/>
    </source>
</evidence>
<evidence type="ECO:0000259" key="3">
    <source>
        <dbReference type="Pfam" id="PF13598"/>
    </source>
</evidence>
<feature type="domain" description="DUF4139" evidence="3">
    <location>
        <begin position="184"/>
        <end position="463"/>
    </location>
</feature>